<name>A0A151RD88_CAJCA</name>
<dbReference type="Pfam" id="PF13966">
    <property type="entry name" value="zf-RVT"/>
    <property type="match status" value="1"/>
</dbReference>
<organism evidence="2 3">
    <name type="scientific">Cajanus cajan</name>
    <name type="common">Pigeon pea</name>
    <name type="synonym">Cajanus indicus</name>
    <dbReference type="NCBI Taxonomy" id="3821"/>
    <lineage>
        <taxon>Eukaryota</taxon>
        <taxon>Viridiplantae</taxon>
        <taxon>Streptophyta</taxon>
        <taxon>Embryophyta</taxon>
        <taxon>Tracheophyta</taxon>
        <taxon>Spermatophyta</taxon>
        <taxon>Magnoliopsida</taxon>
        <taxon>eudicotyledons</taxon>
        <taxon>Gunneridae</taxon>
        <taxon>Pentapetalae</taxon>
        <taxon>rosids</taxon>
        <taxon>fabids</taxon>
        <taxon>Fabales</taxon>
        <taxon>Fabaceae</taxon>
        <taxon>Papilionoideae</taxon>
        <taxon>50 kb inversion clade</taxon>
        <taxon>NPAAA clade</taxon>
        <taxon>indigoferoid/millettioid clade</taxon>
        <taxon>Phaseoleae</taxon>
        <taxon>Cajanus</taxon>
    </lineage>
</organism>
<dbReference type="InterPro" id="IPR026960">
    <property type="entry name" value="RVT-Znf"/>
</dbReference>
<accession>A0A151RD88</accession>
<evidence type="ECO:0000313" key="3">
    <source>
        <dbReference type="Proteomes" id="UP000075243"/>
    </source>
</evidence>
<gene>
    <name evidence="2" type="ORF">KK1_038238</name>
</gene>
<evidence type="ECO:0000313" key="2">
    <source>
        <dbReference type="EMBL" id="KYP40429.1"/>
    </source>
</evidence>
<dbReference type="EMBL" id="KQ483836">
    <property type="protein sequence ID" value="KYP40429.1"/>
    <property type="molecule type" value="Genomic_DNA"/>
</dbReference>
<evidence type="ECO:0000259" key="1">
    <source>
        <dbReference type="Pfam" id="PF13966"/>
    </source>
</evidence>
<feature type="domain" description="Reverse transcriptase zinc-binding" evidence="1">
    <location>
        <begin position="4"/>
        <end position="72"/>
    </location>
</feature>
<dbReference type="Proteomes" id="UP000075243">
    <property type="component" value="Unassembled WGS sequence"/>
</dbReference>
<dbReference type="AlphaFoldDB" id="A0A151RD88"/>
<keyword evidence="3" id="KW-1185">Reference proteome</keyword>
<sequence length="182" mass="22240">DCDLLKCMWSLPIPSKTAGFCWRMVLDRIQTKDNLLRRNIATRSSLAWPLCNEFDENLVHFLFTCKASYSIWMYIYRWKRVWSIWKHKNEVIFKNKNADMTSLLDNIKFVSWSWLKAEEKEFKCNFFYWKSKPLLCIKVVRKVIRRMAARTFKCHTAMADKIYIYIYIYNMMQKQKNNKHIY</sequence>
<protein>
    <recommendedName>
        <fullName evidence="1">Reverse transcriptase zinc-binding domain-containing protein</fullName>
    </recommendedName>
</protein>
<reference evidence="2" key="1">
    <citation type="journal article" date="2012" name="Nat. Biotechnol.">
        <title>Draft genome sequence of pigeonpea (Cajanus cajan), an orphan legume crop of resource-poor farmers.</title>
        <authorList>
            <person name="Varshney R.K."/>
            <person name="Chen W."/>
            <person name="Li Y."/>
            <person name="Bharti A.K."/>
            <person name="Saxena R.K."/>
            <person name="Schlueter J.A."/>
            <person name="Donoghue M.T."/>
            <person name="Azam S."/>
            <person name="Fan G."/>
            <person name="Whaley A.M."/>
            <person name="Farmer A.D."/>
            <person name="Sheridan J."/>
            <person name="Iwata A."/>
            <person name="Tuteja R."/>
            <person name="Penmetsa R.V."/>
            <person name="Wu W."/>
            <person name="Upadhyaya H.D."/>
            <person name="Yang S.P."/>
            <person name="Shah T."/>
            <person name="Saxena K.B."/>
            <person name="Michael T."/>
            <person name="McCombie W.R."/>
            <person name="Yang B."/>
            <person name="Zhang G."/>
            <person name="Yang H."/>
            <person name="Wang J."/>
            <person name="Spillane C."/>
            <person name="Cook D.R."/>
            <person name="May G.D."/>
            <person name="Xu X."/>
            <person name="Jackson S.A."/>
        </authorList>
    </citation>
    <scope>NUCLEOTIDE SEQUENCE [LARGE SCALE GENOMIC DNA]</scope>
</reference>
<dbReference type="Gramene" id="C.cajan_36038.t">
    <property type="protein sequence ID" value="C.cajan_36038.t"/>
    <property type="gene ID" value="C.cajan_36038"/>
</dbReference>
<proteinExistence type="predicted"/>
<dbReference type="OMA" id="CNEFDEN"/>
<feature type="non-terminal residue" evidence="2">
    <location>
        <position position="1"/>
    </location>
</feature>